<protein>
    <submittedName>
        <fullName evidence="1">Uncharacterized protein</fullName>
    </submittedName>
</protein>
<sequence>TYRAISNCNVVTRKYAHVWDIDILLNHWATQPTDQMLTNQEICTSNRMSSNIDLQTKPISLLLFICFLTITKITEIDINLSNFNFGNHTALVTLLQKQSTNKNNIN</sequence>
<organism evidence="1 2">
    <name type="scientific">Streblomastix strix</name>
    <dbReference type="NCBI Taxonomy" id="222440"/>
    <lineage>
        <taxon>Eukaryota</taxon>
        <taxon>Metamonada</taxon>
        <taxon>Preaxostyla</taxon>
        <taxon>Oxymonadida</taxon>
        <taxon>Streblomastigidae</taxon>
        <taxon>Streblomastix</taxon>
    </lineage>
</organism>
<evidence type="ECO:0000313" key="1">
    <source>
        <dbReference type="EMBL" id="KAA6371856.1"/>
    </source>
</evidence>
<comment type="caution">
    <text evidence="1">The sequence shown here is derived from an EMBL/GenBank/DDBJ whole genome shotgun (WGS) entry which is preliminary data.</text>
</comment>
<dbReference type="Proteomes" id="UP000324800">
    <property type="component" value="Unassembled WGS sequence"/>
</dbReference>
<feature type="non-terminal residue" evidence="1">
    <location>
        <position position="1"/>
    </location>
</feature>
<evidence type="ECO:0000313" key="2">
    <source>
        <dbReference type="Proteomes" id="UP000324800"/>
    </source>
</evidence>
<dbReference type="AlphaFoldDB" id="A0A5J4UMF8"/>
<proteinExistence type="predicted"/>
<dbReference type="EMBL" id="SNRW01014098">
    <property type="protein sequence ID" value="KAA6371856.1"/>
    <property type="molecule type" value="Genomic_DNA"/>
</dbReference>
<reference evidence="1 2" key="1">
    <citation type="submission" date="2019-03" db="EMBL/GenBank/DDBJ databases">
        <title>Single cell metagenomics reveals metabolic interactions within the superorganism composed of flagellate Streblomastix strix and complex community of Bacteroidetes bacteria on its surface.</title>
        <authorList>
            <person name="Treitli S.C."/>
            <person name="Kolisko M."/>
            <person name="Husnik F."/>
            <person name="Keeling P."/>
            <person name="Hampl V."/>
        </authorList>
    </citation>
    <scope>NUCLEOTIDE SEQUENCE [LARGE SCALE GENOMIC DNA]</scope>
    <source>
        <strain evidence="1">ST1C</strain>
    </source>
</reference>
<gene>
    <name evidence="1" type="ORF">EZS28_032616</name>
</gene>
<accession>A0A5J4UMF8</accession>
<name>A0A5J4UMF8_9EUKA</name>